<dbReference type="EMBL" id="QGLF01000002">
    <property type="protein sequence ID" value="PWR22434.1"/>
    <property type="molecule type" value="Genomic_DNA"/>
</dbReference>
<evidence type="ECO:0000259" key="1">
    <source>
        <dbReference type="Pfam" id="PF13439"/>
    </source>
</evidence>
<feature type="domain" description="Glycosyltransferase subfamily 4-like N-terminal" evidence="1">
    <location>
        <begin position="13"/>
        <end position="156"/>
    </location>
</feature>
<protein>
    <submittedName>
        <fullName evidence="2">Glycosyl transferase</fullName>
    </submittedName>
</protein>
<accession>A0A317E831</accession>
<dbReference type="AlphaFoldDB" id="A0A317E831"/>
<dbReference type="PANTHER" id="PTHR12526:SF635">
    <property type="entry name" value="GLYCOSYL TRANSFERASE GROUP 1"/>
    <property type="match status" value="1"/>
</dbReference>
<keyword evidence="3" id="KW-1185">Reference proteome</keyword>
<dbReference type="GO" id="GO:0016757">
    <property type="term" value="F:glycosyltransferase activity"/>
    <property type="evidence" value="ECO:0007669"/>
    <property type="project" value="TreeGrafter"/>
</dbReference>
<gene>
    <name evidence="2" type="ORF">DKG75_09025</name>
</gene>
<evidence type="ECO:0000313" key="3">
    <source>
        <dbReference type="Proteomes" id="UP000246077"/>
    </source>
</evidence>
<dbReference type="PANTHER" id="PTHR12526">
    <property type="entry name" value="GLYCOSYLTRANSFERASE"/>
    <property type="match status" value="1"/>
</dbReference>
<dbReference type="InterPro" id="IPR028098">
    <property type="entry name" value="Glyco_trans_4-like_N"/>
</dbReference>
<reference evidence="3" key="1">
    <citation type="submission" date="2018-05" db="EMBL/GenBank/DDBJ databases">
        <title>Zavarzinia sp. HR-AS.</title>
        <authorList>
            <person name="Lee Y."/>
            <person name="Jeon C.O."/>
        </authorList>
    </citation>
    <scope>NUCLEOTIDE SEQUENCE [LARGE SCALE GENOMIC DNA]</scope>
    <source>
        <strain evidence="3">DSM 1231</strain>
    </source>
</reference>
<dbReference type="RefSeq" id="WP_109921077.1">
    <property type="nucleotide sequence ID" value="NZ_QGLF01000002.1"/>
</dbReference>
<comment type="caution">
    <text evidence="2">The sequence shown here is derived from an EMBL/GenBank/DDBJ whole genome shotgun (WGS) entry which is preliminary data.</text>
</comment>
<dbReference type="SUPFAM" id="SSF53756">
    <property type="entry name" value="UDP-Glycosyltransferase/glycogen phosphorylase"/>
    <property type="match status" value="1"/>
</dbReference>
<proteinExistence type="predicted"/>
<evidence type="ECO:0000313" key="2">
    <source>
        <dbReference type="EMBL" id="PWR22434.1"/>
    </source>
</evidence>
<dbReference type="OrthoDB" id="529131at2"/>
<keyword evidence="2" id="KW-0808">Transferase</keyword>
<dbReference type="Pfam" id="PF13692">
    <property type="entry name" value="Glyco_trans_1_4"/>
    <property type="match status" value="1"/>
</dbReference>
<sequence length="356" mass="37627">MRVIQAMAGAPQGGAEAFYARLVPALARAGLEQRAVTRPVPERLEVLARDGVPALEIPFGNPYLDLLSRWKFRGAIKAFRPDVVVTWANRATALCPSSPVAGHRFLKVGRLGGYYDVKYYRDCDHLVGNTPGICAYLRDKGWPAERVHHVPNFVDPPRRAAVTRDSIGTPPEATLVVALGRLHRNKAFDTLLKALAGLPGVHLWLAGAGPEEAALKALAAGLGLADRVKFLGWRSDSAELIAAADIFCCPSRHEPFGNVIAEAWAAGRPVVAAAASGPALMVKDGIDGLLAPVDDAGALGRAIARLAGDRALAAAVAAAGRARYEAQFSEPAVVRLWLDFFARIVGGGASCAASRG</sequence>
<name>A0A317E831_9PROT</name>
<dbReference type="Pfam" id="PF13439">
    <property type="entry name" value="Glyco_transf_4"/>
    <property type="match status" value="1"/>
</dbReference>
<dbReference type="CDD" id="cd03811">
    <property type="entry name" value="GT4_GT28_WabH-like"/>
    <property type="match status" value="1"/>
</dbReference>
<dbReference type="Proteomes" id="UP000246077">
    <property type="component" value="Unassembled WGS sequence"/>
</dbReference>
<dbReference type="Gene3D" id="3.40.50.2000">
    <property type="entry name" value="Glycogen Phosphorylase B"/>
    <property type="match status" value="2"/>
</dbReference>
<organism evidence="2 3">
    <name type="scientific">Zavarzinia compransoris</name>
    <dbReference type="NCBI Taxonomy" id="1264899"/>
    <lineage>
        <taxon>Bacteria</taxon>
        <taxon>Pseudomonadati</taxon>
        <taxon>Pseudomonadota</taxon>
        <taxon>Alphaproteobacteria</taxon>
        <taxon>Rhodospirillales</taxon>
        <taxon>Zavarziniaceae</taxon>
        <taxon>Zavarzinia</taxon>
    </lineage>
</organism>